<keyword evidence="3" id="KW-1185">Reference proteome</keyword>
<dbReference type="SUPFAM" id="SSF48371">
    <property type="entry name" value="ARM repeat"/>
    <property type="match status" value="1"/>
</dbReference>
<dbReference type="InterPro" id="IPR042510">
    <property type="entry name" value="CIP2A"/>
</dbReference>
<keyword evidence="1" id="KW-0175">Coiled coil</keyword>
<feature type="coiled-coil region" evidence="1">
    <location>
        <begin position="790"/>
        <end position="880"/>
    </location>
</feature>
<dbReference type="InterPro" id="IPR011989">
    <property type="entry name" value="ARM-like"/>
</dbReference>
<dbReference type="Pfam" id="PF21044">
    <property type="entry name" value="CIP2A_N"/>
    <property type="match status" value="1"/>
</dbReference>
<feature type="domain" description="CIP2A N-terminal" evidence="2">
    <location>
        <begin position="23"/>
        <end position="565"/>
    </location>
</feature>
<protein>
    <submittedName>
        <fullName evidence="4 5">Protein CIP2A-like</fullName>
    </submittedName>
</protein>
<dbReference type="RefSeq" id="XP_036370774.1">
    <property type="nucleotide sequence ID" value="XM_036514881.1"/>
</dbReference>
<organism evidence="3 4">
    <name type="scientific">Octopus sinensis</name>
    <name type="common">East Asian common octopus</name>
    <dbReference type="NCBI Taxonomy" id="2607531"/>
    <lineage>
        <taxon>Eukaryota</taxon>
        <taxon>Metazoa</taxon>
        <taxon>Spiralia</taxon>
        <taxon>Lophotrochozoa</taxon>
        <taxon>Mollusca</taxon>
        <taxon>Cephalopoda</taxon>
        <taxon>Coleoidea</taxon>
        <taxon>Octopodiformes</taxon>
        <taxon>Octopoda</taxon>
        <taxon>Incirrata</taxon>
        <taxon>Octopodidae</taxon>
        <taxon>Octopus</taxon>
    </lineage>
</organism>
<evidence type="ECO:0000256" key="1">
    <source>
        <dbReference type="SAM" id="Coils"/>
    </source>
</evidence>
<dbReference type="Gene3D" id="1.25.10.10">
    <property type="entry name" value="Leucine-rich Repeat Variant"/>
    <property type="match status" value="1"/>
</dbReference>
<dbReference type="PANTHER" id="PTHR23161:SF2">
    <property type="entry name" value="PROTEIN CIP2A"/>
    <property type="match status" value="1"/>
</dbReference>
<feature type="coiled-coil region" evidence="1">
    <location>
        <begin position="686"/>
        <end position="761"/>
    </location>
</feature>
<dbReference type="AlphaFoldDB" id="A0A6P7U0C2"/>
<proteinExistence type="predicted"/>
<accession>A0A6P7U0C2</accession>
<reference evidence="4 5" key="1">
    <citation type="submission" date="2025-08" db="UniProtKB">
        <authorList>
            <consortium name="RefSeq"/>
        </authorList>
    </citation>
    <scope>IDENTIFICATION</scope>
</reference>
<evidence type="ECO:0000313" key="5">
    <source>
        <dbReference type="RefSeq" id="XP_036370774.1"/>
    </source>
</evidence>
<dbReference type="InterPro" id="IPR048701">
    <property type="entry name" value="CIP2A_N"/>
</dbReference>
<name>A0A6P7U0C2_9MOLL</name>
<gene>
    <name evidence="4 5" type="primary">LOC115232416</name>
</gene>
<dbReference type="Proteomes" id="UP000515154">
    <property type="component" value="Linkage group LG2"/>
</dbReference>
<dbReference type="InterPro" id="IPR016024">
    <property type="entry name" value="ARM-type_fold"/>
</dbReference>
<evidence type="ECO:0000313" key="4">
    <source>
        <dbReference type="RefSeq" id="XP_029658139.1"/>
    </source>
</evidence>
<dbReference type="RefSeq" id="XP_029658139.1">
    <property type="nucleotide sequence ID" value="XM_029802279.2"/>
</dbReference>
<dbReference type="PANTHER" id="PTHR23161">
    <property type="entry name" value="PROTEIN CIP2A"/>
    <property type="match status" value="1"/>
</dbReference>
<evidence type="ECO:0000259" key="2">
    <source>
        <dbReference type="Pfam" id="PF21044"/>
    </source>
</evidence>
<sequence>METSACIKALVFATTQYYNNKTDSTLVHLQRQLDVMIGVTAQRSNSKYFLPPQLAATECLTCLVDVLSDPSTVRHLSLKCIQLLSNLVHEPQIRTSLYKDFNLFAALASLIINNSNKASDNLALDSVQLLQKITYGQAINFYENYYEDLISYLVKQILLPENSVTLPCLGLLANLCRNCNTIQVFINNMEVSRKLKLTLIPFLSHNNLSMIIFSLSILTSLCLQEELGDKLFNANNINQTFKMMFNIVINGESGTSRLYAIDLFIDMMKNSKIQQLLAVFTHLSASLKEVFVLLGSCSALTATKVFELFISFCSVKSIRKTLSYYLFDLSQYNDPTAPKNVTTFHLEAMTSWISSSLDSEIEASCRALELCIEILEELNQNSWLKDQEKSVESLLTVLHKSLKASPPVAHPTAMKTFCQKQILVIKTLYNICQGSMFVEKMLSYLRVEDFRQLLEFHFNNNTNFSMNHTRKDAKSQNWGDLSVSLVLYLLNFLLFINVPEVKSFFENVMQDSNIVQFLAKGFLSSDRNEVHAAINLLSIGSKLESFPHVALGDALAANNVVREQDHKTMNNSSFGWNSNVHNSYNILPSNHGGQKVPGKSASIAEQNIEDLIEKLQTGLEVKDVKLSEMIDVYEHKLQSMQMREQQLQDLLEAKTLAVVRADRVISQFRSRRAEAEAENCSIRNMLRTFEKRTEEYQEKLQNMTALETNYNNLLAEKQKLELMAEEHVVLKENYNEQSQKLENAEHMLNTLRQEHTSLTEMHEILRKHHETLKQQNEVSLEKQGKLSRQLKESESLVKSLQKTVSEIEEQLQKLSKERDDLDEAIEKVRRSLDKTEIEKKELQQKITSLEVVCQKHERVIKEKTGELEEVKDNLAKHEQIAAMIHNLSSSKIPPKVSF</sequence>
<dbReference type="KEGG" id="osn:115232416"/>
<evidence type="ECO:0000313" key="3">
    <source>
        <dbReference type="Proteomes" id="UP000515154"/>
    </source>
</evidence>